<evidence type="ECO:0008006" key="3">
    <source>
        <dbReference type="Google" id="ProtNLM"/>
    </source>
</evidence>
<keyword evidence="2" id="KW-1185">Reference proteome</keyword>
<reference evidence="1" key="1">
    <citation type="submission" date="2006-03" db="EMBL/GenBank/DDBJ databases">
        <authorList>
            <person name="Bowman J."/>
            <person name="Ferriera S."/>
            <person name="Johnson J."/>
            <person name="Kravitz S."/>
            <person name="Halpern A."/>
            <person name="Remington K."/>
            <person name="Beeson K."/>
            <person name="Tran B."/>
            <person name="Rogers Y.-H."/>
            <person name="Friedman R."/>
            <person name="Venter J.C."/>
        </authorList>
    </citation>
    <scope>NUCLEOTIDE SEQUENCE [LARGE SCALE GENOMIC DNA]</scope>
    <source>
        <strain evidence="1">ATCC 700755</strain>
    </source>
</reference>
<dbReference type="KEGG" id="ptq:P700755_003696"/>
<dbReference type="eggNOG" id="ENOG502ZSZ8">
    <property type="taxonomic scope" value="Bacteria"/>
</dbReference>
<dbReference type="EMBL" id="CP003879">
    <property type="protein sequence ID" value="AFU70285.1"/>
    <property type="molecule type" value="Genomic_DNA"/>
</dbReference>
<dbReference type="AlphaFoldDB" id="K4IXS8"/>
<gene>
    <name evidence="1" type="ordered locus">P700755_003696</name>
</gene>
<dbReference type="STRING" id="313595.P700755_003696"/>
<dbReference type="HOGENOM" id="CLU_1666907_0_0_10"/>
<protein>
    <recommendedName>
        <fullName evidence="3">Histidyl-tRNA synthetase</fullName>
    </recommendedName>
</protein>
<dbReference type="InterPro" id="IPR045470">
    <property type="entry name" value="DUF6495"/>
</dbReference>
<reference evidence="1" key="2">
    <citation type="submission" date="2012-09" db="EMBL/GenBank/DDBJ databases">
        <title>The complete sequence of Psychroflexus torquis an extreme psychrophile from sea-ice that is stimulated by light.</title>
        <authorList>
            <person name="Feng S."/>
            <person name="Powell S.M."/>
            <person name="Bowman J.P."/>
        </authorList>
    </citation>
    <scope>NUCLEOTIDE SEQUENCE [LARGE SCALE GENOMIC DNA]</scope>
    <source>
        <strain evidence="1">ATCC 700755</strain>
    </source>
</reference>
<dbReference type="OrthoDB" id="956723at2"/>
<organism evidence="1 2">
    <name type="scientific">Psychroflexus torquis (strain ATCC 700755 / CIP 106069 / ACAM 623)</name>
    <dbReference type="NCBI Taxonomy" id="313595"/>
    <lineage>
        <taxon>Bacteria</taxon>
        <taxon>Pseudomonadati</taxon>
        <taxon>Bacteroidota</taxon>
        <taxon>Flavobacteriia</taxon>
        <taxon>Flavobacteriales</taxon>
        <taxon>Flavobacteriaceae</taxon>
        <taxon>Psychroflexus</taxon>
    </lineage>
</organism>
<sequence>MKYERLTQEQLKEMNKEFINFLASQSITNEEWEDIKTNKPQVAEDELDVFSDLVWEGVLNNVNYLEHFSPQQLFLFEFTDQHIDLIGIKIQNETVDINTKQGFQWLRDNLLNEDVHIYTSRKALSEDRNKDIFALIKQGAHITKGKLYHYFSGMVEK</sequence>
<proteinExistence type="predicted"/>
<accession>K4IXS8</accession>
<evidence type="ECO:0000313" key="1">
    <source>
        <dbReference type="EMBL" id="AFU70285.1"/>
    </source>
</evidence>
<dbReference type="Pfam" id="PF20105">
    <property type="entry name" value="DUF6495"/>
    <property type="match status" value="1"/>
</dbReference>
<name>K4IXS8_PSYTT</name>
<dbReference type="Proteomes" id="UP000008514">
    <property type="component" value="Chromosome"/>
</dbReference>
<evidence type="ECO:0000313" key="2">
    <source>
        <dbReference type="Proteomes" id="UP000008514"/>
    </source>
</evidence>
<dbReference type="RefSeq" id="WP_015025829.1">
    <property type="nucleotide sequence ID" value="NC_018721.1"/>
</dbReference>